<dbReference type="Gene3D" id="3.40.50.2000">
    <property type="entry name" value="Glycogen Phosphorylase B"/>
    <property type="match status" value="1"/>
</dbReference>
<gene>
    <name evidence="2" type="ORF">GR156_11375</name>
</gene>
<evidence type="ECO:0000256" key="1">
    <source>
        <dbReference type="SAM" id="Phobius"/>
    </source>
</evidence>
<evidence type="ECO:0008006" key="4">
    <source>
        <dbReference type="Google" id="ProtNLM"/>
    </source>
</evidence>
<dbReference type="OrthoDB" id="7210314at2"/>
<keyword evidence="1" id="KW-1133">Transmembrane helix</keyword>
<reference evidence="2 3" key="1">
    <citation type="submission" date="2019-12" db="EMBL/GenBank/DDBJ databases">
        <title>Shinella granuli gen. nov., sp. nov., and proposal of the reclassification of Zoogloea ramigera ATCC 19623 as Shinella zoogloeoides sp. nov.</title>
        <authorList>
            <person name="Gao J."/>
        </authorList>
    </citation>
    <scope>NUCLEOTIDE SEQUENCE [LARGE SCALE GENOMIC DNA]</scope>
    <source>
        <strain evidence="2 3">DSM 287</strain>
    </source>
</reference>
<name>A0A6N8TCC4_SHIZO</name>
<protein>
    <recommendedName>
        <fullName evidence="4">Glycosyltransferase</fullName>
    </recommendedName>
</protein>
<sequence length="368" mass="39883">MLVGSMLPAAGSFARADLWPEEPAAEAGQRFLPVGAERGVAGSGQGAPLVYTRLETGRRRSYLRVLERLFGARRAGRRRDLFLSRAPVLFLMVEEAFLLYVVVGLLRAMIGRRTVGLLARPRTLAVSARWHHGLRRAVLRRLKRWRSIQTLTVLPFGIFPAFASIADGWIYDFQLWDVTEEERRAIEALRDERRMGERPVVSAIGTQSPEKGIDLFADVYARSAGLRARCQFIACGRVVPAAGEHAAVLVEAGGVLVDRVLSDAELLGTYAASDAVWCLYPPVGDHASGILGRAAQLGIPVVVRQGSLAHRLCAAESLPHIAASPETVTGRLAGPLPPRDAEGGHLAALRFAEKSEATLRAALGLARP</sequence>
<proteinExistence type="predicted"/>
<evidence type="ECO:0000313" key="2">
    <source>
        <dbReference type="EMBL" id="MXO00907.1"/>
    </source>
</evidence>
<dbReference type="AlphaFoldDB" id="A0A6N8TCC4"/>
<accession>A0A6N8TCC4</accession>
<dbReference type="RefSeq" id="WP_160786295.1">
    <property type="nucleotide sequence ID" value="NZ_CP086610.1"/>
</dbReference>
<feature type="transmembrane region" description="Helical" evidence="1">
    <location>
        <begin position="88"/>
        <end position="110"/>
    </location>
</feature>
<dbReference type="SUPFAM" id="SSF53756">
    <property type="entry name" value="UDP-Glycosyltransferase/glycogen phosphorylase"/>
    <property type="match status" value="1"/>
</dbReference>
<keyword evidence="1" id="KW-0472">Membrane</keyword>
<keyword evidence="1" id="KW-0812">Transmembrane</keyword>
<organism evidence="2 3">
    <name type="scientific">Shinella zoogloeoides</name>
    <name type="common">Crabtreella saccharophila</name>
    <dbReference type="NCBI Taxonomy" id="352475"/>
    <lineage>
        <taxon>Bacteria</taxon>
        <taxon>Pseudomonadati</taxon>
        <taxon>Pseudomonadota</taxon>
        <taxon>Alphaproteobacteria</taxon>
        <taxon>Hyphomicrobiales</taxon>
        <taxon>Rhizobiaceae</taxon>
        <taxon>Shinella</taxon>
    </lineage>
</organism>
<evidence type="ECO:0000313" key="3">
    <source>
        <dbReference type="Proteomes" id="UP000440304"/>
    </source>
</evidence>
<dbReference type="EMBL" id="WUML01000008">
    <property type="protein sequence ID" value="MXO00907.1"/>
    <property type="molecule type" value="Genomic_DNA"/>
</dbReference>
<comment type="caution">
    <text evidence="2">The sequence shown here is derived from an EMBL/GenBank/DDBJ whole genome shotgun (WGS) entry which is preliminary data.</text>
</comment>
<dbReference type="Proteomes" id="UP000440304">
    <property type="component" value="Unassembled WGS sequence"/>
</dbReference>